<dbReference type="OrthoDB" id="140980at2"/>
<dbReference type="PANTHER" id="PTHR43044">
    <property type="match status" value="1"/>
</dbReference>
<feature type="transmembrane region" description="Helical" evidence="1">
    <location>
        <begin position="322"/>
        <end position="344"/>
    </location>
</feature>
<feature type="transmembrane region" description="Helical" evidence="1">
    <location>
        <begin position="356"/>
        <end position="375"/>
    </location>
</feature>
<evidence type="ECO:0000313" key="2">
    <source>
        <dbReference type="EMBL" id="ABJ81504.1"/>
    </source>
</evidence>
<feature type="transmembrane region" description="Helical" evidence="1">
    <location>
        <begin position="255"/>
        <end position="276"/>
    </location>
</feature>
<accession>Q02BR2</accession>
<feature type="transmembrane region" description="Helical" evidence="1">
    <location>
        <begin position="179"/>
        <end position="200"/>
    </location>
</feature>
<feature type="transmembrane region" description="Helical" evidence="1">
    <location>
        <begin position="21"/>
        <end position="42"/>
    </location>
</feature>
<feature type="transmembrane region" description="Helical" evidence="1">
    <location>
        <begin position="133"/>
        <end position="158"/>
    </location>
</feature>
<feature type="transmembrane region" description="Helical" evidence="1">
    <location>
        <begin position="296"/>
        <end position="315"/>
    </location>
</feature>
<feature type="transmembrane region" description="Helical" evidence="1">
    <location>
        <begin position="95"/>
        <end position="113"/>
    </location>
</feature>
<evidence type="ECO:0008006" key="3">
    <source>
        <dbReference type="Google" id="ProtNLM"/>
    </source>
</evidence>
<name>Q02BR2_SOLUE</name>
<dbReference type="EMBL" id="CP000473">
    <property type="protein sequence ID" value="ABJ81504.1"/>
    <property type="molecule type" value="Genomic_DNA"/>
</dbReference>
<reference evidence="2" key="1">
    <citation type="submission" date="2006-10" db="EMBL/GenBank/DDBJ databases">
        <title>Complete sequence of Solibacter usitatus Ellin6076.</title>
        <authorList>
            <consortium name="US DOE Joint Genome Institute"/>
            <person name="Copeland A."/>
            <person name="Lucas S."/>
            <person name="Lapidus A."/>
            <person name="Barry K."/>
            <person name="Detter J.C."/>
            <person name="Glavina del Rio T."/>
            <person name="Hammon N."/>
            <person name="Israni S."/>
            <person name="Dalin E."/>
            <person name="Tice H."/>
            <person name="Pitluck S."/>
            <person name="Thompson L.S."/>
            <person name="Brettin T."/>
            <person name="Bruce D."/>
            <person name="Han C."/>
            <person name="Tapia R."/>
            <person name="Gilna P."/>
            <person name="Schmutz J."/>
            <person name="Larimer F."/>
            <person name="Land M."/>
            <person name="Hauser L."/>
            <person name="Kyrpides N."/>
            <person name="Mikhailova N."/>
            <person name="Janssen P.H."/>
            <person name="Kuske C.R."/>
            <person name="Richardson P."/>
        </authorList>
    </citation>
    <scope>NUCLEOTIDE SEQUENCE</scope>
    <source>
        <strain evidence="2">Ellin6076</strain>
    </source>
</reference>
<proteinExistence type="predicted"/>
<dbReference type="STRING" id="234267.Acid_0494"/>
<keyword evidence="1" id="KW-1133">Transmembrane helix</keyword>
<dbReference type="HOGENOM" id="CLU_042661_0_0_0"/>
<sequence length="400" mass="45787">MMARTVDYRIPAELQTEMRQWRTRSLGVGIAGAVLSAIGFFAAGPNQFYRSYLWAYIFIVAISLGPLAWLMLQYVTGGAWGLVIRRACEAAARTLPLTLLMFIPIVIGINNLYPWPHAEIVNADPLLKHKAPYLNVPFFLARAAIYFAGWMFLSWWFNKWSAKEDAEGHDAVHTKMSRMAGPGILFWGFSVTFMAIDWVLSVDPKWFSTMFGLLFIAGQGLTAMAFLITLMVLLSNRRPMSEVLTHRHLHDLGKFMLALVMVWAYFSFSQFLIIWAGNLPEEIPWYLTRLNHGWQFVGLLLVLGHFVLPFALLLSRDLKRNFKFLASIAIFILGMRLVDLYWLITPSFRKDSFGLSFLDFTIPIGLIGIWLAYFLMQLEKRPLMPVNAPHLEEVLEHGRD</sequence>
<feature type="transmembrane region" description="Helical" evidence="1">
    <location>
        <begin position="54"/>
        <end position="83"/>
    </location>
</feature>
<keyword evidence="1" id="KW-0812">Transmembrane</keyword>
<protein>
    <recommendedName>
        <fullName evidence="3">Quinol:cytochrome c oxidoreductase quinone-binding subunit 2</fullName>
    </recommendedName>
</protein>
<feature type="transmembrane region" description="Helical" evidence="1">
    <location>
        <begin position="206"/>
        <end position="234"/>
    </location>
</feature>
<dbReference type="InParanoid" id="Q02BR2"/>
<dbReference type="PANTHER" id="PTHR43044:SF1">
    <property type="entry name" value="QUINOL:CYTOCHROME C OXIDOREDUCTASE QUINONE-BINDING SUBUNIT 2"/>
    <property type="match status" value="1"/>
</dbReference>
<organism evidence="2">
    <name type="scientific">Solibacter usitatus (strain Ellin6076)</name>
    <dbReference type="NCBI Taxonomy" id="234267"/>
    <lineage>
        <taxon>Bacteria</taxon>
        <taxon>Pseudomonadati</taxon>
        <taxon>Acidobacteriota</taxon>
        <taxon>Terriglobia</taxon>
        <taxon>Bryobacterales</taxon>
        <taxon>Solibacteraceae</taxon>
        <taxon>Candidatus Solibacter</taxon>
    </lineage>
</organism>
<dbReference type="eggNOG" id="COG4531">
    <property type="taxonomic scope" value="Bacteria"/>
</dbReference>
<keyword evidence="1" id="KW-0472">Membrane</keyword>
<evidence type="ECO:0000256" key="1">
    <source>
        <dbReference type="SAM" id="Phobius"/>
    </source>
</evidence>
<dbReference type="AlphaFoldDB" id="Q02BR2"/>
<gene>
    <name evidence="2" type="ordered locus">Acid_0494</name>
</gene>
<dbReference type="KEGG" id="sus:Acid_0494"/>